<reference evidence="1 2" key="2">
    <citation type="submission" date="2008-04" db="EMBL/GenBank/DDBJ databases">
        <authorList>
            <person name="Fulton L."/>
            <person name="Clifton S."/>
            <person name="Fulton B."/>
            <person name="Xu J."/>
            <person name="Minx P."/>
            <person name="Pepin K.H."/>
            <person name="Johnson M."/>
            <person name="Thiruvilangam P."/>
            <person name="Bhonagiri V."/>
            <person name="Nash W.E."/>
            <person name="Mardis E.R."/>
            <person name="Wilson R.K."/>
        </authorList>
    </citation>
    <scope>NUCLEOTIDE SEQUENCE [LARGE SCALE GENOMIC DNA]</scope>
    <source>
        <strain evidence="1 2">DSM 17136</strain>
    </source>
</reference>
<evidence type="ECO:0000313" key="2">
    <source>
        <dbReference type="Proteomes" id="UP000003146"/>
    </source>
</evidence>
<dbReference type="EMBL" id="ABIY02000005">
    <property type="protein sequence ID" value="EDV02865.1"/>
    <property type="molecule type" value="Genomic_DNA"/>
</dbReference>
<evidence type="ECO:0000313" key="1">
    <source>
        <dbReference type="EMBL" id="EDV02865.1"/>
    </source>
</evidence>
<protein>
    <submittedName>
        <fullName evidence="1">Uncharacterized protein</fullName>
    </submittedName>
</protein>
<gene>
    <name evidence="1" type="ORF">BACCOP_00046</name>
</gene>
<dbReference type="AlphaFoldDB" id="B3JDV8"/>
<name>B3JDV8_9BACT</name>
<proteinExistence type="predicted"/>
<comment type="caution">
    <text evidence="1">The sequence shown here is derived from an EMBL/GenBank/DDBJ whole genome shotgun (WGS) entry which is preliminary data.</text>
</comment>
<sequence>MVANTRLTVNIVIGDIFAGGGSSGNFTIDNWNESSETIEFPVVD</sequence>
<reference evidence="1 2" key="1">
    <citation type="submission" date="2008-04" db="EMBL/GenBank/DDBJ databases">
        <title>Draft genome sequence of Bacteroides coprocola (DSM 17136).</title>
        <authorList>
            <person name="Sudarsanam P."/>
            <person name="Ley R."/>
            <person name="Guruge J."/>
            <person name="Turnbaugh P.J."/>
            <person name="Mahowald M."/>
            <person name="Liep D."/>
            <person name="Gordon J."/>
        </authorList>
    </citation>
    <scope>NUCLEOTIDE SEQUENCE [LARGE SCALE GENOMIC DNA]</scope>
    <source>
        <strain evidence="1 2">DSM 17136</strain>
    </source>
</reference>
<accession>B3JDV8</accession>
<dbReference type="STRING" id="470145.BACCOP_00046"/>
<dbReference type="Proteomes" id="UP000003146">
    <property type="component" value="Unassembled WGS sequence"/>
</dbReference>
<organism evidence="1 2">
    <name type="scientific">Phocaeicola coprocola DSM 17136</name>
    <dbReference type="NCBI Taxonomy" id="470145"/>
    <lineage>
        <taxon>Bacteria</taxon>
        <taxon>Pseudomonadati</taxon>
        <taxon>Bacteroidota</taxon>
        <taxon>Bacteroidia</taxon>
        <taxon>Bacteroidales</taxon>
        <taxon>Bacteroidaceae</taxon>
        <taxon>Phocaeicola</taxon>
    </lineage>
</organism>
<dbReference type="HOGENOM" id="CLU_3212261_0_0_10"/>